<dbReference type="EMBL" id="MRZV01000911">
    <property type="protein sequence ID" value="PIK42695.1"/>
    <property type="molecule type" value="Genomic_DNA"/>
</dbReference>
<protein>
    <submittedName>
        <fullName evidence="1">Putative collagen alpha-1(I) chain</fullName>
    </submittedName>
</protein>
<reference evidence="1 2" key="1">
    <citation type="journal article" date="2017" name="PLoS Biol.">
        <title>The sea cucumber genome provides insights into morphological evolution and visceral regeneration.</title>
        <authorList>
            <person name="Zhang X."/>
            <person name="Sun L."/>
            <person name="Yuan J."/>
            <person name="Sun Y."/>
            <person name="Gao Y."/>
            <person name="Zhang L."/>
            <person name="Li S."/>
            <person name="Dai H."/>
            <person name="Hamel J.F."/>
            <person name="Liu C."/>
            <person name="Yu Y."/>
            <person name="Liu S."/>
            <person name="Lin W."/>
            <person name="Guo K."/>
            <person name="Jin S."/>
            <person name="Xu P."/>
            <person name="Storey K.B."/>
            <person name="Huan P."/>
            <person name="Zhang T."/>
            <person name="Zhou Y."/>
            <person name="Zhang J."/>
            <person name="Lin C."/>
            <person name="Li X."/>
            <person name="Xing L."/>
            <person name="Huo D."/>
            <person name="Sun M."/>
            <person name="Wang L."/>
            <person name="Mercier A."/>
            <person name="Li F."/>
            <person name="Yang H."/>
            <person name="Xiang J."/>
        </authorList>
    </citation>
    <scope>NUCLEOTIDE SEQUENCE [LARGE SCALE GENOMIC DNA]</scope>
    <source>
        <strain evidence="1">Shaxun</strain>
        <tissue evidence="1">Muscle</tissue>
    </source>
</reference>
<organism evidence="1 2">
    <name type="scientific">Stichopus japonicus</name>
    <name type="common">Sea cucumber</name>
    <dbReference type="NCBI Taxonomy" id="307972"/>
    <lineage>
        <taxon>Eukaryota</taxon>
        <taxon>Metazoa</taxon>
        <taxon>Echinodermata</taxon>
        <taxon>Eleutherozoa</taxon>
        <taxon>Echinozoa</taxon>
        <taxon>Holothuroidea</taxon>
        <taxon>Aspidochirotacea</taxon>
        <taxon>Aspidochirotida</taxon>
        <taxon>Stichopodidae</taxon>
        <taxon>Apostichopus</taxon>
    </lineage>
</organism>
<dbReference type="Proteomes" id="UP000230750">
    <property type="component" value="Unassembled WGS sequence"/>
</dbReference>
<evidence type="ECO:0000313" key="1">
    <source>
        <dbReference type="EMBL" id="PIK42695.1"/>
    </source>
</evidence>
<keyword evidence="1" id="KW-0176">Collagen</keyword>
<accession>A0A2G8K408</accession>
<dbReference type="AlphaFoldDB" id="A0A2G8K408"/>
<comment type="caution">
    <text evidence="1">The sequence shown here is derived from an EMBL/GenBank/DDBJ whole genome shotgun (WGS) entry which is preliminary data.</text>
</comment>
<dbReference type="STRING" id="307972.A0A2G8K408"/>
<sequence length="309" mass="34526">MGDTFTQCTWIREVLKGVEFDDLIPVVHGPDMIVEHTSQQTVNVSLLGITDKDRTTLVLGDDLWNVNSFFSKQPDGIGKRFDEKRRILDDIKKGKDLPRDEDLLLDFIDVDINLQGRTCNQVPYMCFELEKNKIASIKYEFEESITRCIDISDRCTGAVFNELDFDVDIPDDLPVGEKKTLKVDAVVSLAPYSPGIAGNGLWKVSVFPSADDNGSKRKGPFTEQLLMDYQAGTILPPGGPLVIRDVLTDGLDVKSLGCSKFKYLCMEFSMGDSPQPRYTFKTKNDDPSLISCKSLDCEGMLKAVHLCFS</sequence>
<dbReference type="GO" id="GO:0005581">
    <property type="term" value="C:collagen trimer"/>
    <property type="evidence" value="ECO:0007669"/>
    <property type="project" value="UniProtKB-KW"/>
</dbReference>
<keyword evidence="2" id="KW-1185">Reference proteome</keyword>
<evidence type="ECO:0000313" key="2">
    <source>
        <dbReference type="Proteomes" id="UP000230750"/>
    </source>
</evidence>
<name>A0A2G8K408_STIJA</name>
<gene>
    <name evidence="1" type="ORF">BSL78_20447</name>
</gene>
<proteinExistence type="predicted"/>